<sequence length="122" mass="13208">MKYSICILCAGVSGLWLLLSIGVAWGYLDPLTFMLPIALLMGGSVIGITSRIKSLSLKALAVIGGMTIAYLLLTNISKSVVVMELIILMVLAHLLFQVKETSESEESKTREELAEKLSNCCD</sequence>
<protein>
    <submittedName>
        <fullName evidence="2">Uncharacterized protein</fullName>
    </submittedName>
</protein>
<keyword evidence="1" id="KW-0812">Transmembrane</keyword>
<keyword evidence="1" id="KW-0472">Membrane</keyword>
<feature type="transmembrane region" description="Helical" evidence="1">
    <location>
        <begin position="55"/>
        <end position="73"/>
    </location>
</feature>
<evidence type="ECO:0000313" key="3">
    <source>
        <dbReference type="Proteomes" id="UP000230758"/>
    </source>
</evidence>
<keyword evidence="1" id="KW-1133">Transmembrane helix</keyword>
<name>A0A2M7WT26_9BACT</name>
<evidence type="ECO:0000256" key="1">
    <source>
        <dbReference type="SAM" id="Phobius"/>
    </source>
</evidence>
<reference evidence="3" key="1">
    <citation type="submission" date="2017-09" db="EMBL/GenBank/DDBJ databases">
        <title>Depth-based differentiation of microbial function through sediment-hosted aquifers and enrichment of novel symbionts in the deep terrestrial subsurface.</title>
        <authorList>
            <person name="Probst A.J."/>
            <person name="Ladd B."/>
            <person name="Jarett J.K."/>
            <person name="Geller-Mcgrath D.E."/>
            <person name="Sieber C.M.K."/>
            <person name="Emerson J.B."/>
            <person name="Anantharaman K."/>
            <person name="Thomas B.C."/>
            <person name="Malmstrom R."/>
            <person name="Stieglmeier M."/>
            <person name="Klingl A."/>
            <person name="Woyke T."/>
            <person name="Ryan C.M."/>
            <person name="Banfield J.F."/>
        </authorList>
    </citation>
    <scope>NUCLEOTIDE SEQUENCE [LARGE SCALE GENOMIC DNA]</scope>
</reference>
<dbReference type="Proteomes" id="UP000230758">
    <property type="component" value="Unassembled WGS sequence"/>
</dbReference>
<proteinExistence type="predicted"/>
<feature type="transmembrane region" description="Helical" evidence="1">
    <location>
        <begin position="79"/>
        <end position="98"/>
    </location>
</feature>
<comment type="caution">
    <text evidence="2">The sequence shown here is derived from an EMBL/GenBank/DDBJ whole genome shotgun (WGS) entry which is preliminary data.</text>
</comment>
<accession>A0A2M7WT26</accession>
<dbReference type="EMBL" id="PFXF01000005">
    <property type="protein sequence ID" value="PJA33168.1"/>
    <property type="molecule type" value="Genomic_DNA"/>
</dbReference>
<dbReference type="AlphaFoldDB" id="A0A2M7WT26"/>
<evidence type="ECO:0000313" key="2">
    <source>
        <dbReference type="EMBL" id="PJA33168.1"/>
    </source>
</evidence>
<feature type="transmembrane region" description="Helical" evidence="1">
    <location>
        <begin position="31"/>
        <end position="48"/>
    </location>
</feature>
<gene>
    <name evidence="2" type="ORF">CO185_00285</name>
</gene>
<organism evidence="2 3">
    <name type="scientific">Candidatus Zambryskibacteria bacterium CG_4_9_14_3_um_filter_42_15</name>
    <dbReference type="NCBI Taxonomy" id="1975112"/>
    <lineage>
        <taxon>Bacteria</taxon>
        <taxon>Candidatus Zambryskiibacteriota</taxon>
    </lineage>
</organism>
<feature type="transmembrane region" description="Helical" evidence="1">
    <location>
        <begin position="5"/>
        <end position="25"/>
    </location>
</feature>